<organism evidence="2 3">
    <name type="scientific">Mucuna pruriens</name>
    <name type="common">Velvet bean</name>
    <name type="synonym">Dolichos pruriens</name>
    <dbReference type="NCBI Taxonomy" id="157652"/>
    <lineage>
        <taxon>Eukaryota</taxon>
        <taxon>Viridiplantae</taxon>
        <taxon>Streptophyta</taxon>
        <taxon>Embryophyta</taxon>
        <taxon>Tracheophyta</taxon>
        <taxon>Spermatophyta</taxon>
        <taxon>Magnoliopsida</taxon>
        <taxon>eudicotyledons</taxon>
        <taxon>Gunneridae</taxon>
        <taxon>Pentapetalae</taxon>
        <taxon>rosids</taxon>
        <taxon>fabids</taxon>
        <taxon>Fabales</taxon>
        <taxon>Fabaceae</taxon>
        <taxon>Papilionoideae</taxon>
        <taxon>50 kb inversion clade</taxon>
        <taxon>NPAAA clade</taxon>
        <taxon>indigoferoid/millettioid clade</taxon>
        <taxon>Phaseoleae</taxon>
        <taxon>Mucuna</taxon>
    </lineage>
</organism>
<dbReference type="EMBL" id="QJKJ01002554">
    <property type="protein sequence ID" value="RDY02346.1"/>
    <property type="molecule type" value="Genomic_DNA"/>
</dbReference>
<sequence length="123" mass="14128">MILVEIGEPSPRTALFEPAVNEEELRANLDLLQEIREITHIKEYAAKARVARKYDISFMNKLNEESYEGNYLMKLQDPKRTAIETDLGSEEMKLQDPKRMAIKTDPGSEEMKTTTNGREKPAK</sequence>
<protein>
    <submittedName>
        <fullName evidence="2">Uncharacterized protein</fullName>
    </submittedName>
</protein>
<proteinExistence type="predicted"/>
<comment type="caution">
    <text evidence="2">The sequence shown here is derived from an EMBL/GenBank/DDBJ whole genome shotgun (WGS) entry which is preliminary data.</text>
</comment>
<feature type="compositionally biased region" description="Basic and acidic residues" evidence="1">
    <location>
        <begin position="109"/>
        <end position="123"/>
    </location>
</feature>
<accession>A0A371HHS8</accession>
<gene>
    <name evidence="2" type="ORF">CR513_14209</name>
</gene>
<evidence type="ECO:0000313" key="3">
    <source>
        <dbReference type="Proteomes" id="UP000257109"/>
    </source>
</evidence>
<evidence type="ECO:0000256" key="1">
    <source>
        <dbReference type="SAM" id="MobiDB-lite"/>
    </source>
</evidence>
<dbReference type="Proteomes" id="UP000257109">
    <property type="component" value="Unassembled WGS sequence"/>
</dbReference>
<keyword evidence="3" id="KW-1185">Reference proteome</keyword>
<dbReference type="AlphaFoldDB" id="A0A371HHS8"/>
<name>A0A371HHS8_MUCPR</name>
<reference evidence="2" key="1">
    <citation type="submission" date="2018-05" db="EMBL/GenBank/DDBJ databases">
        <title>Draft genome of Mucuna pruriens seed.</title>
        <authorList>
            <person name="Nnadi N.E."/>
            <person name="Vos R."/>
            <person name="Hasami M.H."/>
            <person name="Devisetty U.K."/>
            <person name="Aguiy J.C."/>
        </authorList>
    </citation>
    <scope>NUCLEOTIDE SEQUENCE [LARGE SCALE GENOMIC DNA]</scope>
    <source>
        <strain evidence="2">JCA_2017</strain>
    </source>
</reference>
<dbReference type="OrthoDB" id="10533555at2759"/>
<feature type="non-terminal residue" evidence="2">
    <location>
        <position position="1"/>
    </location>
</feature>
<feature type="region of interest" description="Disordered" evidence="1">
    <location>
        <begin position="92"/>
        <end position="123"/>
    </location>
</feature>
<evidence type="ECO:0000313" key="2">
    <source>
        <dbReference type="EMBL" id="RDY02346.1"/>
    </source>
</evidence>